<evidence type="ECO:0008006" key="3">
    <source>
        <dbReference type="Google" id="ProtNLM"/>
    </source>
</evidence>
<accession>A0A6A3KEB0</accession>
<proteinExistence type="predicted"/>
<gene>
    <name evidence="1" type="ORF">PF011_g11884</name>
</gene>
<evidence type="ECO:0000313" key="1">
    <source>
        <dbReference type="EMBL" id="KAE9005790.1"/>
    </source>
</evidence>
<sequence>MVAAHNGMPPTTARRLVASGRVEPLPRGGSRAQCVKCTREIKAAPEAYADENCTYTLTQLQEVRVEPQTCNNDVNEAKRKTFAQELRTHMSAGDFIVYYDETNFNVYCKRTQGRAAKEKRATVIHPPSKGANLQIQCAVSTEQLVDFVFGALRASTTITLTSATVAPSLGPSMTENIRHFHGDATSKNRFHPKKCSSISATAA</sequence>
<dbReference type="EMBL" id="QXFW01000671">
    <property type="protein sequence ID" value="KAE9005790.1"/>
    <property type="molecule type" value="Genomic_DNA"/>
</dbReference>
<dbReference type="Proteomes" id="UP000460718">
    <property type="component" value="Unassembled WGS sequence"/>
</dbReference>
<evidence type="ECO:0000313" key="2">
    <source>
        <dbReference type="Proteomes" id="UP000460718"/>
    </source>
</evidence>
<comment type="caution">
    <text evidence="1">The sequence shown here is derived from an EMBL/GenBank/DDBJ whole genome shotgun (WGS) entry which is preliminary data.</text>
</comment>
<dbReference type="AlphaFoldDB" id="A0A6A3KEB0"/>
<reference evidence="1 2" key="1">
    <citation type="submission" date="2018-09" db="EMBL/GenBank/DDBJ databases">
        <title>Genomic investigation of the strawberry pathogen Phytophthora fragariae indicates pathogenicity is determined by transcriptional variation in three key races.</title>
        <authorList>
            <person name="Adams T.M."/>
            <person name="Armitage A.D."/>
            <person name="Sobczyk M.K."/>
            <person name="Bates H.J."/>
            <person name="Dunwell J.M."/>
            <person name="Nellist C.F."/>
            <person name="Harrison R.J."/>
        </authorList>
    </citation>
    <scope>NUCLEOTIDE SEQUENCE [LARGE SCALE GENOMIC DNA]</scope>
    <source>
        <strain evidence="1 2">SCRP245</strain>
    </source>
</reference>
<organism evidence="1 2">
    <name type="scientific">Phytophthora fragariae</name>
    <dbReference type="NCBI Taxonomy" id="53985"/>
    <lineage>
        <taxon>Eukaryota</taxon>
        <taxon>Sar</taxon>
        <taxon>Stramenopiles</taxon>
        <taxon>Oomycota</taxon>
        <taxon>Peronosporomycetes</taxon>
        <taxon>Peronosporales</taxon>
        <taxon>Peronosporaceae</taxon>
        <taxon>Phytophthora</taxon>
    </lineage>
</organism>
<protein>
    <recommendedName>
        <fullName evidence="3">Tc1-like transposase DDE domain-containing protein</fullName>
    </recommendedName>
</protein>
<name>A0A6A3KEB0_9STRA</name>